<dbReference type="EC" id="2.3.2.27" evidence="5"/>
<dbReference type="InterPro" id="IPR054477">
    <property type="entry name" value="LTN1_E3_ligase_6th"/>
</dbReference>
<dbReference type="Pfam" id="PF23009">
    <property type="entry name" value="UBC_like"/>
    <property type="match status" value="1"/>
</dbReference>
<dbReference type="PANTHER" id="PTHR12389">
    <property type="entry name" value="ZINC FINGER PROTEIN 294"/>
    <property type="match status" value="1"/>
</dbReference>
<evidence type="ECO:0000313" key="18">
    <source>
        <dbReference type="EMBL" id="KAG0269308.1"/>
    </source>
</evidence>
<comment type="caution">
    <text evidence="18">The sequence shown here is derived from an EMBL/GenBank/DDBJ whole genome shotgun (WGS) entry which is preliminary data.</text>
</comment>
<comment type="similarity">
    <text evidence="4">Belongs to the LTN1 family.</text>
</comment>
<reference evidence="18" key="1">
    <citation type="journal article" date="2020" name="Fungal Divers.">
        <title>Resolving the Mortierellaceae phylogeny through synthesis of multi-gene phylogenetics and phylogenomics.</title>
        <authorList>
            <person name="Vandepol N."/>
            <person name="Liber J."/>
            <person name="Desiro A."/>
            <person name="Na H."/>
            <person name="Kennedy M."/>
            <person name="Barry K."/>
            <person name="Grigoriev I.V."/>
            <person name="Miller A.N."/>
            <person name="O'Donnell K."/>
            <person name="Stajich J.E."/>
            <person name="Bonito G."/>
        </authorList>
    </citation>
    <scope>NUCLEOTIDE SEQUENCE</scope>
    <source>
        <strain evidence="18">BC1065</strain>
    </source>
</reference>
<dbReference type="InterPro" id="IPR039804">
    <property type="entry name" value="RING-CH-C4HC3_LTN1"/>
</dbReference>
<evidence type="ECO:0000256" key="14">
    <source>
        <dbReference type="ARBA" id="ARBA00055150"/>
    </source>
</evidence>
<evidence type="ECO:0000256" key="1">
    <source>
        <dbReference type="ARBA" id="ARBA00000900"/>
    </source>
</evidence>
<evidence type="ECO:0000259" key="17">
    <source>
        <dbReference type="PROSITE" id="PS50089"/>
    </source>
</evidence>
<feature type="compositionally biased region" description="Gly residues" evidence="16">
    <location>
        <begin position="44"/>
        <end position="58"/>
    </location>
</feature>
<evidence type="ECO:0000256" key="2">
    <source>
        <dbReference type="ARBA" id="ARBA00004514"/>
    </source>
</evidence>
<feature type="region of interest" description="Disordered" evidence="16">
    <location>
        <begin position="1551"/>
        <end position="1582"/>
    </location>
</feature>
<organism evidence="18 19">
    <name type="scientific">Actinomortierella ambigua</name>
    <dbReference type="NCBI Taxonomy" id="1343610"/>
    <lineage>
        <taxon>Eukaryota</taxon>
        <taxon>Fungi</taxon>
        <taxon>Fungi incertae sedis</taxon>
        <taxon>Mucoromycota</taxon>
        <taxon>Mortierellomycotina</taxon>
        <taxon>Mortierellomycetes</taxon>
        <taxon>Mortierellales</taxon>
        <taxon>Mortierellaceae</taxon>
        <taxon>Actinomortierella</taxon>
    </lineage>
</organism>
<dbReference type="GO" id="GO:1990116">
    <property type="term" value="P:ribosome-associated ubiquitin-dependent protein catabolic process"/>
    <property type="evidence" value="ECO:0007669"/>
    <property type="project" value="InterPro"/>
</dbReference>
<keyword evidence="11 15" id="KW-0863">Zinc-finger</keyword>
<dbReference type="SMART" id="SM01197">
    <property type="entry name" value="FANCL_C"/>
    <property type="match status" value="1"/>
</dbReference>
<gene>
    <name evidence="18" type="ORF">DFQ27_003992</name>
</gene>
<evidence type="ECO:0000256" key="8">
    <source>
        <dbReference type="ARBA" id="ARBA00022679"/>
    </source>
</evidence>
<feature type="region of interest" description="Disordered" evidence="16">
    <location>
        <begin position="1624"/>
        <end position="1659"/>
    </location>
</feature>
<dbReference type="PANTHER" id="PTHR12389:SF0">
    <property type="entry name" value="E3 UBIQUITIN-PROTEIN LIGASE LISTERIN"/>
    <property type="match status" value="1"/>
</dbReference>
<dbReference type="SUPFAM" id="SSF48371">
    <property type="entry name" value="ARM repeat"/>
    <property type="match status" value="1"/>
</dbReference>
<dbReference type="Gene3D" id="3.30.40.10">
    <property type="entry name" value="Zinc/RING finger domain, C3HC4 (zinc finger)"/>
    <property type="match status" value="1"/>
</dbReference>
<evidence type="ECO:0000256" key="4">
    <source>
        <dbReference type="ARBA" id="ARBA00007997"/>
    </source>
</evidence>
<feature type="region of interest" description="Disordered" evidence="16">
    <location>
        <begin position="26"/>
        <end position="58"/>
    </location>
</feature>
<dbReference type="GO" id="GO:0008270">
    <property type="term" value="F:zinc ion binding"/>
    <property type="evidence" value="ECO:0007669"/>
    <property type="project" value="UniProtKB-KW"/>
</dbReference>
<feature type="region of interest" description="Disordered" evidence="16">
    <location>
        <begin position="661"/>
        <end position="686"/>
    </location>
</feature>
<feature type="compositionally biased region" description="Low complexity" evidence="16">
    <location>
        <begin position="26"/>
        <end position="43"/>
    </location>
</feature>
<evidence type="ECO:0000256" key="3">
    <source>
        <dbReference type="ARBA" id="ARBA00004906"/>
    </source>
</evidence>
<evidence type="ECO:0000256" key="6">
    <source>
        <dbReference type="ARBA" id="ARBA00017157"/>
    </source>
</evidence>
<comment type="catalytic activity">
    <reaction evidence="1">
        <text>S-ubiquitinyl-[E2 ubiquitin-conjugating enzyme]-L-cysteine + [acceptor protein]-L-lysine = [E2 ubiquitin-conjugating enzyme]-L-cysteine + N(6)-ubiquitinyl-[acceptor protein]-L-lysine.</text>
        <dbReference type="EC" id="2.3.2.27"/>
    </reaction>
</comment>
<dbReference type="InterPro" id="IPR001841">
    <property type="entry name" value="Znf_RING"/>
</dbReference>
<feature type="compositionally biased region" description="Low complexity" evidence="16">
    <location>
        <begin position="1730"/>
        <end position="1750"/>
    </location>
</feature>
<accession>A0A9P6QK88</accession>
<evidence type="ECO:0000256" key="13">
    <source>
        <dbReference type="ARBA" id="ARBA00022833"/>
    </source>
</evidence>
<dbReference type="Pfam" id="PF22999">
    <property type="entry name" value="LTN1_E3_ligase_6th"/>
    <property type="match status" value="1"/>
</dbReference>
<feature type="region of interest" description="Disordered" evidence="16">
    <location>
        <begin position="1729"/>
        <end position="1760"/>
    </location>
</feature>
<dbReference type="Pfam" id="PF22958">
    <property type="entry name" value="Ltn1_1st"/>
    <property type="match status" value="1"/>
</dbReference>
<dbReference type="InterPro" id="IPR013083">
    <property type="entry name" value="Znf_RING/FYVE/PHD"/>
</dbReference>
<dbReference type="CDD" id="cd16491">
    <property type="entry name" value="RING-CH-C4HC3_LTN1"/>
    <property type="match status" value="1"/>
</dbReference>
<evidence type="ECO:0000256" key="9">
    <source>
        <dbReference type="ARBA" id="ARBA00022723"/>
    </source>
</evidence>
<keyword evidence="8" id="KW-0808">Transferase</keyword>
<dbReference type="InterPro" id="IPR039795">
    <property type="entry name" value="LTN1/Rkr1"/>
</dbReference>
<dbReference type="PROSITE" id="PS50089">
    <property type="entry name" value="ZF_RING_2"/>
    <property type="match status" value="1"/>
</dbReference>
<evidence type="ECO:0000256" key="12">
    <source>
        <dbReference type="ARBA" id="ARBA00022786"/>
    </source>
</evidence>
<dbReference type="InterPro" id="IPR016024">
    <property type="entry name" value="ARM-type_fold"/>
</dbReference>
<proteinExistence type="inferred from homology"/>
<dbReference type="GO" id="GO:1990112">
    <property type="term" value="C:RQC complex"/>
    <property type="evidence" value="ECO:0007669"/>
    <property type="project" value="InterPro"/>
</dbReference>
<dbReference type="SUPFAM" id="SSF57850">
    <property type="entry name" value="RING/U-box"/>
    <property type="match status" value="1"/>
</dbReference>
<evidence type="ECO:0000256" key="5">
    <source>
        <dbReference type="ARBA" id="ARBA00012483"/>
    </source>
</evidence>
<keyword evidence="7" id="KW-0963">Cytoplasm</keyword>
<dbReference type="Proteomes" id="UP000807716">
    <property type="component" value="Unassembled WGS sequence"/>
</dbReference>
<evidence type="ECO:0000256" key="15">
    <source>
        <dbReference type="PROSITE-ProRule" id="PRU00175"/>
    </source>
</evidence>
<dbReference type="Gene3D" id="1.25.10.10">
    <property type="entry name" value="Leucine-rich Repeat Variant"/>
    <property type="match status" value="1"/>
</dbReference>
<keyword evidence="9" id="KW-0479">Metal-binding</keyword>
<keyword evidence="10" id="KW-0677">Repeat</keyword>
<dbReference type="GO" id="GO:0005829">
    <property type="term" value="C:cytosol"/>
    <property type="evidence" value="ECO:0007669"/>
    <property type="project" value="UniProtKB-SubCell"/>
</dbReference>
<evidence type="ECO:0000313" key="19">
    <source>
        <dbReference type="Proteomes" id="UP000807716"/>
    </source>
</evidence>
<name>A0A9P6QK88_9FUNG</name>
<protein>
    <recommendedName>
        <fullName evidence="6">E3 ubiquitin-protein ligase listerin</fullName>
        <ecNumber evidence="5">2.3.2.27</ecNumber>
    </recommendedName>
</protein>
<feature type="compositionally biased region" description="Low complexity" evidence="16">
    <location>
        <begin position="730"/>
        <end position="751"/>
    </location>
</feature>
<comment type="pathway">
    <text evidence="3">Protein modification; protein ubiquitination.</text>
</comment>
<keyword evidence="19" id="KW-1185">Reference proteome</keyword>
<feature type="compositionally biased region" description="Polar residues" evidence="16">
    <location>
        <begin position="661"/>
        <end position="670"/>
    </location>
</feature>
<evidence type="ECO:0000256" key="16">
    <source>
        <dbReference type="SAM" id="MobiDB-lite"/>
    </source>
</evidence>
<comment type="subcellular location">
    <subcellularLocation>
        <location evidence="2">Cytoplasm</location>
        <location evidence="2">Cytosol</location>
    </subcellularLocation>
</comment>
<dbReference type="InterPro" id="IPR054476">
    <property type="entry name" value="Ltn1_N"/>
</dbReference>
<feature type="region of interest" description="Disordered" evidence="16">
    <location>
        <begin position="106"/>
        <end position="126"/>
    </location>
</feature>
<keyword evidence="13" id="KW-0862">Zinc</keyword>
<evidence type="ECO:0000256" key="7">
    <source>
        <dbReference type="ARBA" id="ARBA00022490"/>
    </source>
</evidence>
<dbReference type="InterPro" id="IPR011989">
    <property type="entry name" value="ARM-like"/>
</dbReference>
<evidence type="ECO:0000256" key="10">
    <source>
        <dbReference type="ARBA" id="ARBA00022737"/>
    </source>
</evidence>
<dbReference type="Pfam" id="PF13639">
    <property type="entry name" value="zf-RING_2"/>
    <property type="match status" value="1"/>
</dbReference>
<dbReference type="GO" id="GO:0043023">
    <property type="term" value="F:ribosomal large subunit binding"/>
    <property type="evidence" value="ECO:0007669"/>
    <property type="project" value="TreeGrafter"/>
</dbReference>
<dbReference type="GO" id="GO:0061630">
    <property type="term" value="F:ubiquitin protein ligase activity"/>
    <property type="evidence" value="ECO:0007669"/>
    <property type="project" value="UniProtKB-EC"/>
</dbReference>
<sequence length="2006" mass="219147">MPGSSKLSAAALGGFAQFASPSFQASQSYVASTTPGRTGSPSGSSGGNGSSTGGAAGGGGGASFDGDLAGVQVISNGELAMILKRLMTKRDTTTKLRALEDLETWVRGQPEDEPSSSSKESDYRMTPTQEAIGPWVKLYTKLTTDVDRRVRFSTNTVHALMVRRAKKKLAPFLKEVLGSWLGTFFDPSRDVARLASESFQAAFPDPKKREQVLLFCLKDLVSHHLSELLLIKTPETLSDPRFTTPEERETRFARVAASALYTLGYLFEHLSEEGWAKQGATAEIDALLDNQKLWKYFAYPHPMVRRAAYSLLRMILHRAAPRVIPSRLELVAREFFPAALNDTDQTTHGDLWDALLMLTKHFPESWQVTLESKKPVMVLFTQFLKAAGHGSTLVTYRGLLPLASSWNDATVVGKQGTGLPFIRTFFDDIWKGLEAPLLERGKDGAGRLLEAYVECLVYFTVRFGKSETTQPGQLAVMEMMTTLVQQFLQGFPASKPAAAAKLDDEANVAKRISTHLAVLLGVPSLQDKVMEGVWNPVVEGMLELVATYTQGTSAGASTTGDREYVRRGKRAVLLLSELSRVAAEKGDEALSEKVDKAVDRLVQVVAKQCASTGSFGPSQLLSQFALHFEVVVFSNTDSQQAIPAFFDSQFVNMLLTTSDEPSTVSASSSDDLQEATADTLEASSTTTSNESLSHLLDLFAGYLSHAKEPETAAKVWRDVMQSILQAGAPTTTTTTTATTTTSSSSSSKAKAATTLRMDHQVSVVQGILERTCSAATALPFSLQLEALDRFVLSITTPVMTPVRQQLIQSALRADSIVGAQVRVQIVERLVEDLERHVKELESASGSGGVAVTSGGAGAGTAVVASLHILSQACEDIVPLLLLGADENGDDGDECRGFLERMIVCMFDPTLHHEADAQECLQMIRLLSKGDGELKDLLKDALKEHIMESLHDMTRTVSPVDFVNQVRQLASLLDLQGSEDKFSLYKDFFFDAHHWRDLRQSASPRRPDMSLAMRDPIVAALYCGEIPSTLSSELSCYTRRPLSSAVPPSDVFGLTAYGRLAVFTFELLRRENWTVLVLRHPHEMTWILKELLVVRQLFLDALQLPSLQTSGGGSGGVGVGGGACGLFSTEEGQHAEANTIVFRAMARDIGSLVMQWMAVAVQDGDDDEPWETRLLRHWMGGAGGADEDEDGDETDMIERGLLSYFRDLVVDGVDGYSERIFSELLRTAIGVTESDVTASDAKAWCQILKSDTDNLSVSTAIVVALANRLSETTEFTNLLNYWASELGATRPHEASASNKLMIRRLVLLSSALVAMSSSSSSLPQHRTMHLLQAIRRWEESESALFAPQGGQQLEDQHPYLVFAQLLTLLNSLADQVQELPGAHWDLMVGLVDRSFEMTMTMTTTPTTTLTTGAMVVLERASRLAVKLIELGETEEDIQRTWEEHGESILVHALQAIGREAAEDRGDGRRGRGGRRVGMEPQMDRPRREYQEALARLCEHADRAVVLSHGSMADYCGLLRLPSTALQRLAYRQLEILLAERVEALAIQLEVAGPPSPLGEGEEDEDEQQQATAAEADGDGDKMDRPVFPRSLWALISQPPLGYPVMDVNVDADDDEEERALEFSFLASPAHAGHEDNDETPGQGEEEQADDDDGDDDHAMGEGGVVAMEEKLMSHEVLGYLLAWKLAFSLFENTTYKVKSGLAGQLRQAATMEGFLPYLFHLLGIRPGGDLSSSSSPSPSAASTAAKTGSHGSSRKKSKAGQEPFDLSRWSVTEYHVEGLDLASPEIGFPLLAGHLYYACLANVPSLARIWWTECKSRQLSIAAEQLTEKSFSSLLVVRELDALNKAQAQAQAAPSSALAEELKDLQIKVSKNTSEVTASFQIDEATMEIVIRLPSNFPLRQIEVEGTQRVGVKEARWRAWMLAVAGVVAAQNGSLIDALTMFRRNVGLHFDGVEDCTICYSIVSLQDRSLPTKTCKTCKNKFHASCLYKWFHSSANSASCPLCRTLW</sequence>
<dbReference type="OrthoDB" id="6108at2759"/>
<dbReference type="EMBL" id="JAAAJB010000028">
    <property type="protein sequence ID" value="KAG0269308.1"/>
    <property type="molecule type" value="Genomic_DNA"/>
</dbReference>
<dbReference type="InterPro" id="IPR054478">
    <property type="entry name" value="LTN1_UBC"/>
</dbReference>
<comment type="function">
    <text evidence="14">E3 ubiquitin-protein ligase component of the ribosome quality control complex (RQC), a ribosome-associated complex that mediates ubiquitination and extraction of incompletely synthesized nascent chains for proteasomal degradation. Mediates ubiquitination of proteins derived from mRNAs lacking stop codons (non-stop proteins) and other translation arrest products induced by poly-lysine sequences and tandem rare codons. Ubiquitination leads to CDC48 recruitment for extraction and degradation of the incomplete translation product. May indirectly play a role in chromatin function and transcription.</text>
</comment>
<feature type="region of interest" description="Disordered" evidence="16">
    <location>
        <begin position="1460"/>
        <end position="1484"/>
    </location>
</feature>
<feature type="region of interest" description="Disordered" evidence="16">
    <location>
        <begin position="727"/>
        <end position="751"/>
    </location>
</feature>
<keyword evidence="12" id="KW-0833">Ubl conjugation pathway</keyword>
<feature type="domain" description="RING-type" evidence="17">
    <location>
        <begin position="1955"/>
        <end position="2003"/>
    </location>
</feature>
<feature type="compositionally biased region" description="Acidic residues" evidence="16">
    <location>
        <begin position="1634"/>
        <end position="1654"/>
    </location>
</feature>
<dbReference type="FunFam" id="3.30.40.10:FF:000038">
    <property type="entry name" value="E3 ubiquitin-protein ligase listerin"/>
    <property type="match status" value="1"/>
</dbReference>
<dbReference type="GO" id="GO:0072344">
    <property type="term" value="P:rescue of stalled ribosome"/>
    <property type="evidence" value="ECO:0007669"/>
    <property type="project" value="TreeGrafter"/>
</dbReference>
<evidence type="ECO:0000256" key="11">
    <source>
        <dbReference type="ARBA" id="ARBA00022771"/>
    </source>
</evidence>